<dbReference type="Proteomes" id="UP000032180">
    <property type="component" value="Chromosome 2"/>
</dbReference>
<dbReference type="STRING" id="77586.A0A0D9VF54"/>
<dbReference type="eggNOG" id="KOG0065">
    <property type="taxonomic scope" value="Eukaryota"/>
</dbReference>
<evidence type="ECO:0000259" key="9">
    <source>
        <dbReference type="PROSITE" id="PS50893"/>
    </source>
</evidence>
<dbReference type="GO" id="GO:0005524">
    <property type="term" value="F:ATP binding"/>
    <property type="evidence" value="ECO:0007669"/>
    <property type="project" value="UniProtKB-KW"/>
</dbReference>
<dbReference type="HOGENOM" id="CLU_480106_0_0_1"/>
<dbReference type="Pfam" id="PF01061">
    <property type="entry name" value="ABC2_membrane"/>
    <property type="match status" value="1"/>
</dbReference>
<dbReference type="GO" id="GO:0016887">
    <property type="term" value="F:ATP hydrolysis activity"/>
    <property type="evidence" value="ECO:0007669"/>
    <property type="project" value="InterPro"/>
</dbReference>
<dbReference type="InterPro" id="IPR013525">
    <property type="entry name" value="ABC2_TM"/>
</dbReference>
<dbReference type="InterPro" id="IPR003439">
    <property type="entry name" value="ABC_transporter-like_ATP-bd"/>
</dbReference>
<accession>A0A0D9VF54</accession>
<dbReference type="EnsemblPlants" id="LPERR02G11260.1">
    <property type="protein sequence ID" value="LPERR02G11260.1"/>
    <property type="gene ID" value="LPERR02G11260"/>
</dbReference>
<dbReference type="AlphaFoldDB" id="A0A0D9VF54"/>
<keyword evidence="5" id="KW-0067">ATP-binding</keyword>
<evidence type="ECO:0000256" key="2">
    <source>
        <dbReference type="ARBA" id="ARBA00022448"/>
    </source>
</evidence>
<dbReference type="InterPro" id="IPR027417">
    <property type="entry name" value="P-loop_NTPase"/>
</dbReference>
<dbReference type="SUPFAM" id="SSF52540">
    <property type="entry name" value="P-loop containing nucleoside triphosphate hydrolases"/>
    <property type="match status" value="1"/>
</dbReference>
<dbReference type="PROSITE" id="PS50893">
    <property type="entry name" value="ABC_TRANSPORTER_2"/>
    <property type="match status" value="1"/>
</dbReference>
<dbReference type="Gene3D" id="3.40.50.300">
    <property type="entry name" value="P-loop containing nucleotide triphosphate hydrolases"/>
    <property type="match status" value="1"/>
</dbReference>
<dbReference type="CDD" id="cd03232">
    <property type="entry name" value="ABCG_PDR_domain2"/>
    <property type="match status" value="1"/>
</dbReference>
<keyword evidence="4" id="KW-0547">Nucleotide-binding</keyword>
<keyword evidence="7 8" id="KW-0472">Membrane</keyword>
<keyword evidence="6 8" id="KW-1133">Transmembrane helix</keyword>
<evidence type="ECO:0000256" key="3">
    <source>
        <dbReference type="ARBA" id="ARBA00022692"/>
    </source>
</evidence>
<feature type="transmembrane region" description="Helical" evidence="8">
    <location>
        <begin position="12"/>
        <end position="33"/>
    </location>
</feature>
<reference evidence="10 11" key="1">
    <citation type="submission" date="2012-08" db="EMBL/GenBank/DDBJ databases">
        <title>Oryza genome evolution.</title>
        <authorList>
            <person name="Wing R.A."/>
        </authorList>
    </citation>
    <scope>NUCLEOTIDE SEQUENCE</scope>
</reference>
<keyword evidence="11" id="KW-1185">Reference proteome</keyword>
<dbReference type="PANTHER" id="PTHR48040:SF55">
    <property type="entry name" value="OS02G0318500 PROTEIN"/>
    <property type="match status" value="1"/>
</dbReference>
<reference evidence="10" key="3">
    <citation type="submission" date="2015-04" db="UniProtKB">
        <authorList>
            <consortium name="EnsemblPlants"/>
        </authorList>
    </citation>
    <scope>IDENTIFICATION</scope>
</reference>
<evidence type="ECO:0000256" key="6">
    <source>
        <dbReference type="ARBA" id="ARBA00022989"/>
    </source>
</evidence>
<sequence>MAGDHQVYLSIYFKFVAFFSTHLMAMVMFQFLGAILETMVAANTFGMLVLLVVFVFGGVPNNDTTVHAQTVGKAILTSNGFITEKWAEAKRVRTKSTQSPIVLPFEPLSLCFNHVNYYVDMPTEMKAQGFTQGRLQLLSDISGAFRPGVMTALVGESGAGKTTLMDVLAGRKTSGQIEGSITLSGFHEKPETFARIIGYCEQIGIHSPNITMYESHIYSACLRLPSSVGSNIRKMFVDEVMAHVELNMLRNVVVGLPGVSGLSNEQRKRLTIAVELVANPSIIFMDEPTSGLDARSAAIIMRTVKNIVNTGRTVVCTIHQPSIAIFESFDEAIPGVPNITEGYNPATWMLEISSNLAEAHMNINFHEIYMGSLLYRDSQQDLYNLLGATYAAVLFIGGTNSLAVQPVLSIERAVFHRERAAGMYTPLSYAFAQLISQPTLYQLASVEFIYNSIQGIMYTIIINAMIGYASLPKLPDQQAIPIWWRWYRWANPVYWTTIYSVVASQFGENDGFISVPGRNPIVLKQFLKDEFSIQHDFLGYVVLGHFGYIALFFFIFVYSMKFLNFQKR</sequence>
<dbReference type="InterPro" id="IPR034003">
    <property type="entry name" value="ABCG_PDR_2"/>
</dbReference>
<dbReference type="GO" id="GO:0016020">
    <property type="term" value="C:membrane"/>
    <property type="evidence" value="ECO:0007669"/>
    <property type="project" value="UniProtKB-SubCell"/>
</dbReference>
<dbReference type="Gramene" id="LPERR02G11260.1">
    <property type="protein sequence ID" value="LPERR02G11260.1"/>
    <property type="gene ID" value="LPERR02G11260"/>
</dbReference>
<dbReference type="Pfam" id="PF00005">
    <property type="entry name" value="ABC_tran"/>
    <property type="match status" value="1"/>
</dbReference>
<dbReference type="GO" id="GO:0140359">
    <property type="term" value="F:ABC-type transporter activity"/>
    <property type="evidence" value="ECO:0007669"/>
    <property type="project" value="InterPro"/>
</dbReference>
<reference evidence="11" key="2">
    <citation type="submission" date="2013-12" db="EMBL/GenBank/DDBJ databases">
        <authorList>
            <person name="Yu Y."/>
            <person name="Lee S."/>
            <person name="de Baynast K."/>
            <person name="Wissotski M."/>
            <person name="Liu L."/>
            <person name="Talag J."/>
            <person name="Goicoechea J."/>
            <person name="Angelova A."/>
            <person name="Jetty R."/>
            <person name="Kudrna D."/>
            <person name="Golser W."/>
            <person name="Rivera L."/>
            <person name="Zhang J."/>
            <person name="Wing R."/>
        </authorList>
    </citation>
    <scope>NUCLEOTIDE SEQUENCE</scope>
</reference>
<feature type="transmembrane region" description="Helical" evidence="8">
    <location>
        <begin position="40"/>
        <end position="59"/>
    </location>
</feature>
<dbReference type="PANTHER" id="PTHR48040">
    <property type="entry name" value="PLEIOTROPIC DRUG RESISTANCE PROTEIN 1-LIKE ISOFORM X1"/>
    <property type="match status" value="1"/>
</dbReference>
<feature type="domain" description="ABC transporter" evidence="9">
    <location>
        <begin position="119"/>
        <end position="395"/>
    </location>
</feature>
<evidence type="ECO:0000313" key="11">
    <source>
        <dbReference type="Proteomes" id="UP000032180"/>
    </source>
</evidence>
<feature type="transmembrane region" description="Helical" evidence="8">
    <location>
        <begin position="537"/>
        <end position="558"/>
    </location>
</feature>
<dbReference type="SMART" id="SM00382">
    <property type="entry name" value="AAA"/>
    <property type="match status" value="1"/>
</dbReference>
<evidence type="ECO:0000256" key="8">
    <source>
        <dbReference type="SAM" id="Phobius"/>
    </source>
</evidence>
<protein>
    <recommendedName>
        <fullName evidence="9">ABC transporter domain-containing protein</fullName>
    </recommendedName>
</protein>
<dbReference type="FunFam" id="3.40.50.300:FF:003489">
    <property type="entry name" value="ABC transporter G family member 39"/>
    <property type="match status" value="1"/>
</dbReference>
<evidence type="ECO:0000256" key="5">
    <source>
        <dbReference type="ARBA" id="ARBA00022840"/>
    </source>
</evidence>
<proteinExistence type="predicted"/>
<dbReference type="InterPro" id="IPR003593">
    <property type="entry name" value="AAA+_ATPase"/>
</dbReference>
<comment type="subcellular location">
    <subcellularLocation>
        <location evidence="1">Membrane</location>
        <topology evidence="1">Multi-pass membrane protein</topology>
    </subcellularLocation>
</comment>
<evidence type="ECO:0000256" key="1">
    <source>
        <dbReference type="ARBA" id="ARBA00004141"/>
    </source>
</evidence>
<evidence type="ECO:0000256" key="4">
    <source>
        <dbReference type="ARBA" id="ARBA00022741"/>
    </source>
</evidence>
<keyword evidence="2" id="KW-0813">Transport</keyword>
<name>A0A0D9VF54_9ORYZ</name>
<evidence type="ECO:0000313" key="10">
    <source>
        <dbReference type="EnsemblPlants" id="LPERR02G11260.1"/>
    </source>
</evidence>
<evidence type="ECO:0000256" key="7">
    <source>
        <dbReference type="ARBA" id="ARBA00023136"/>
    </source>
</evidence>
<organism evidence="10 11">
    <name type="scientific">Leersia perrieri</name>
    <dbReference type="NCBI Taxonomy" id="77586"/>
    <lineage>
        <taxon>Eukaryota</taxon>
        <taxon>Viridiplantae</taxon>
        <taxon>Streptophyta</taxon>
        <taxon>Embryophyta</taxon>
        <taxon>Tracheophyta</taxon>
        <taxon>Spermatophyta</taxon>
        <taxon>Magnoliopsida</taxon>
        <taxon>Liliopsida</taxon>
        <taxon>Poales</taxon>
        <taxon>Poaceae</taxon>
        <taxon>BOP clade</taxon>
        <taxon>Oryzoideae</taxon>
        <taxon>Oryzeae</taxon>
        <taxon>Oryzinae</taxon>
        <taxon>Leersia</taxon>
    </lineage>
</organism>
<keyword evidence="3 8" id="KW-0812">Transmembrane</keyword>